<dbReference type="EMBL" id="MNPW01000008">
    <property type="protein sequence ID" value="ONH52824.1"/>
    <property type="molecule type" value="Genomic_DNA"/>
</dbReference>
<evidence type="ECO:0000259" key="1">
    <source>
        <dbReference type="Pfam" id="PF13986"/>
    </source>
</evidence>
<feature type="domain" description="DUF4224" evidence="1">
    <location>
        <begin position="2"/>
        <end position="44"/>
    </location>
</feature>
<sequence length="65" mass="7299">MFLTRDEVAELTGYQKPSAQIRWLEAQQFGFIVGGDGVPKVLRQVVISRLGGQATQKRSPELRLK</sequence>
<organism evidence="2 3">
    <name type="scientific">Pseudomonas cedrina subsp. cedrina</name>
    <dbReference type="NCBI Taxonomy" id="76762"/>
    <lineage>
        <taxon>Bacteria</taxon>
        <taxon>Pseudomonadati</taxon>
        <taxon>Pseudomonadota</taxon>
        <taxon>Gammaproteobacteria</taxon>
        <taxon>Pseudomonadales</taxon>
        <taxon>Pseudomonadaceae</taxon>
        <taxon>Pseudomonas</taxon>
    </lineage>
</organism>
<dbReference type="AlphaFoldDB" id="A0A1V2K5V2"/>
<proteinExistence type="predicted"/>
<comment type="caution">
    <text evidence="2">The sequence shown here is derived from an EMBL/GenBank/DDBJ whole genome shotgun (WGS) entry which is preliminary data.</text>
</comment>
<dbReference type="InterPro" id="IPR025319">
    <property type="entry name" value="DUF4224"/>
</dbReference>
<reference evidence="2 3" key="1">
    <citation type="submission" date="2016-10" db="EMBL/GenBank/DDBJ databases">
        <title>Pseudomonas lactis sp. nov. and Pseudomonas paralactis sp. nov., isolated from bovine raw milk.</title>
        <authorList>
            <person name="Von Neubeck M."/>
            <person name="Huptas C."/>
            <person name="Glueck C."/>
            <person name="Krewinkel M."/>
            <person name="Stoeckel M."/>
            <person name="Stressler T."/>
            <person name="Fischer L."/>
            <person name="Hinrichs J."/>
            <person name="Scherer S."/>
            <person name="Wenning M."/>
        </authorList>
    </citation>
    <scope>NUCLEOTIDE SEQUENCE [LARGE SCALE GENOMIC DNA]</scope>
    <source>
        <strain evidence="2 3">DSM 17516</strain>
    </source>
</reference>
<evidence type="ECO:0000313" key="3">
    <source>
        <dbReference type="Proteomes" id="UP000189295"/>
    </source>
</evidence>
<dbReference type="Proteomes" id="UP000189295">
    <property type="component" value="Unassembled WGS sequence"/>
</dbReference>
<accession>A0A1V2K5V2</accession>
<gene>
    <name evidence="2" type="ORF">BLL36_18285</name>
</gene>
<dbReference type="Pfam" id="PF13986">
    <property type="entry name" value="DUF4224"/>
    <property type="match status" value="1"/>
</dbReference>
<protein>
    <recommendedName>
        <fullName evidence="1">DUF4224 domain-containing protein</fullName>
    </recommendedName>
</protein>
<dbReference type="OrthoDB" id="6975612at2"/>
<evidence type="ECO:0000313" key="2">
    <source>
        <dbReference type="EMBL" id="ONH52824.1"/>
    </source>
</evidence>
<dbReference type="RefSeq" id="WP_076952811.1">
    <property type="nucleotide sequence ID" value="NZ_MNPW01000008.1"/>
</dbReference>
<name>A0A1V2K5V2_PSECE</name>